<accession>A0ABP0GSM3</accession>
<dbReference type="Proteomes" id="UP001642483">
    <property type="component" value="Unassembled WGS sequence"/>
</dbReference>
<name>A0ABP0GSM3_CLALP</name>
<reference evidence="1 2" key="1">
    <citation type="submission" date="2024-02" db="EMBL/GenBank/DDBJ databases">
        <authorList>
            <person name="Daric V."/>
            <person name="Darras S."/>
        </authorList>
    </citation>
    <scope>NUCLEOTIDE SEQUENCE [LARGE SCALE GENOMIC DNA]</scope>
</reference>
<evidence type="ECO:0000313" key="2">
    <source>
        <dbReference type="Proteomes" id="UP001642483"/>
    </source>
</evidence>
<comment type="caution">
    <text evidence="1">The sequence shown here is derived from an EMBL/GenBank/DDBJ whole genome shotgun (WGS) entry which is preliminary data.</text>
</comment>
<sequence length="129" mass="14960">MIGGQQATGRDLYQYVESHSKTLDEDFLGKVKSFIEVDIEIVAQKCKTWFISNLTNSVKDFRPDVTEKDINEKYFRLKEETLKKFDEHSKPNSPDLIMIGRNKLSTFMDEKLKIEKHGSVSDTLCHSQK</sequence>
<organism evidence="1 2">
    <name type="scientific">Clavelina lepadiformis</name>
    <name type="common">Light-bulb sea squirt</name>
    <name type="synonym">Ascidia lepadiformis</name>
    <dbReference type="NCBI Taxonomy" id="159417"/>
    <lineage>
        <taxon>Eukaryota</taxon>
        <taxon>Metazoa</taxon>
        <taxon>Chordata</taxon>
        <taxon>Tunicata</taxon>
        <taxon>Ascidiacea</taxon>
        <taxon>Aplousobranchia</taxon>
        <taxon>Clavelinidae</taxon>
        <taxon>Clavelina</taxon>
    </lineage>
</organism>
<protein>
    <submittedName>
        <fullName evidence="1">Uncharacterized protein</fullName>
    </submittedName>
</protein>
<evidence type="ECO:0000313" key="1">
    <source>
        <dbReference type="EMBL" id="CAK8694068.1"/>
    </source>
</evidence>
<proteinExistence type="predicted"/>
<dbReference type="EMBL" id="CAWYQH010000141">
    <property type="protein sequence ID" value="CAK8694068.1"/>
    <property type="molecule type" value="Genomic_DNA"/>
</dbReference>
<gene>
    <name evidence="1" type="ORF">CVLEPA_LOCUS27343</name>
</gene>
<keyword evidence="2" id="KW-1185">Reference proteome</keyword>